<name>A0A508WP23_9HYPH</name>
<dbReference type="PROSITE" id="PS50110">
    <property type="entry name" value="RESPONSE_REGULATORY"/>
    <property type="match status" value="1"/>
</dbReference>
<dbReference type="EMBL" id="CABFNB010000005">
    <property type="protein sequence ID" value="VTZ59248.1"/>
    <property type="molecule type" value="Genomic_DNA"/>
</dbReference>
<protein>
    <submittedName>
        <fullName evidence="3">Response regulator receiver protein</fullName>
    </submittedName>
</protein>
<dbReference type="InterPro" id="IPR011006">
    <property type="entry name" value="CheY-like_superfamily"/>
</dbReference>
<dbReference type="AlphaFoldDB" id="A0A508WP23"/>
<dbReference type="RefSeq" id="WP_011970574.1">
    <property type="nucleotide sequence ID" value="NZ_CABFNB010000005.1"/>
</dbReference>
<dbReference type="SUPFAM" id="SSF52172">
    <property type="entry name" value="CheY-like"/>
    <property type="match status" value="1"/>
</dbReference>
<sequence length="129" mass="13911">MNSSAPPLRIFYLEDNPLIVFHIEAIIEDLGHVFAGSANSFAKLVGNFDAIDVDGVLVDIDLADGRTGPVAAKWLRDRGIPSIFVTGQEAIAAEYPETALATIGKPVSDTELAEKLELFRRTKAPSKTT</sequence>
<feature type="domain" description="Response regulatory" evidence="2">
    <location>
        <begin position="9"/>
        <end position="120"/>
    </location>
</feature>
<dbReference type="InterPro" id="IPR001789">
    <property type="entry name" value="Sig_transdc_resp-reg_receiver"/>
</dbReference>
<evidence type="ECO:0000256" key="1">
    <source>
        <dbReference type="PROSITE-ProRule" id="PRU00169"/>
    </source>
</evidence>
<dbReference type="Proteomes" id="UP000507954">
    <property type="component" value="Unassembled WGS sequence"/>
</dbReference>
<accession>A0A508WP23</accession>
<proteinExistence type="predicted"/>
<reference evidence="3" key="1">
    <citation type="submission" date="2019-06" db="EMBL/GenBank/DDBJ databases">
        <authorList>
            <person name="Le Quere A."/>
            <person name="Colella S."/>
        </authorList>
    </citation>
    <scope>NUCLEOTIDE SEQUENCE</scope>
    <source>
        <strain evidence="3">EmedicaeMD41</strain>
    </source>
</reference>
<dbReference type="OMA" id="VVFMTGN"/>
<gene>
    <name evidence="3" type="ORF">EMEDMD4_1020032</name>
</gene>
<feature type="modified residue" description="4-aspartylphosphate" evidence="1">
    <location>
        <position position="59"/>
    </location>
</feature>
<dbReference type="SMART" id="SM00448">
    <property type="entry name" value="REC"/>
    <property type="match status" value="1"/>
</dbReference>
<evidence type="ECO:0000313" key="3">
    <source>
        <dbReference type="EMBL" id="VTZ59248.1"/>
    </source>
</evidence>
<evidence type="ECO:0000259" key="2">
    <source>
        <dbReference type="PROSITE" id="PS50110"/>
    </source>
</evidence>
<organism evidence="3">
    <name type="scientific">Sinorhizobium medicae</name>
    <dbReference type="NCBI Taxonomy" id="110321"/>
    <lineage>
        <taxon>Bacteria</taxon>
        <taxon>Pseudomonadati</taxon>
        <taxon>Pseudomonadota</taxon>
        <taxon>Alphaproteobacteria</taxon>
        <taxon>Hyphomicrobiales</taxon>
        <taxon>Rhizobiaceae</taxon>
        <taxon>Sinorhizobium/Ensifer group</taxon>
        <taxon>Sinorhizobium</taxon>
    </lineage>
</organism>
<dbReference type="Gene3D" id="3.40.50.2300">
    <property type="match status" value="1"/>
</dbReference>
<dbReference type="GO" id="GO:0000160">
    <property type="term" value="P:phosphorelay signal transduction system"/>
    <property type="evidence" value="ECO:0007669"/>
    <property type="project" value="InterPro"/>
</dbReference>
<keyword evidence="1" id="KW-0597">Phosphoprotein</keyword>
<dbReference type="Pfam" id="PF00072">
    <property type="entry name" value="Response_reg"/>
    <property type="match status" value="1"/>
</dbReference>